<dbReference type="NCBIfam" id="TIGR00232">
    <property type="entry name" value="tktlase_bact"/>
    <property type="match status" value="1"/>
</dbReference>
<keyword evidence="21" id="KW-1185">Reference proteome</keyword>
<dbReference type="SUPFAM" id="SSF52518">
    <property type="entry name" value="Thiamin diphosphate-binding fold (THDP-binding)"/>
    <property type="match status" value="2"/>
</dbReference>
<comment type="cofactor">
    <cofactor evidence="1">
        <name>Ca(2+)</name>
        <dbReference type="ChEBI" id="CHEBI:29108"/>
    </cofactor>
</comment>
<feature type="site" description="Important for catalytic activity" evidence="17">
    <location>
        <position position="27"/>
    </location>
</feature>
<evidence type="ECO:0000256" key="1">
    <source>
        <dbReference type="ARBA" id="ARBA00001913"/>
    </source>
</evidence>
<keyword evidence="8 18" id="KW-0106">Calcium</keyword>
<evidence type="ECO:0000256" key="10">
    <source>
        <dbReference type="ARBA" id="ARBA00023052"/>
    </source>
</evidence>
<evidence type="ECO:0000256" key="4">
    <source>
        <dbReference type="ARBA" id="ARBA00011738"/>
    </source>
</evidence>
<evidence type="ECO:0000256" key="12">
    <source>
        <dbReference type="NCBIfam" id="TIGR00232"/>
    </source>
</evidence>
<dbReference type="EMBL" id="JACHGR010000002">
    <property type="protein sequence ID" value="MBB6054978.1"/>
    <property type="molecule type" value="Genomic_DNA"/>
</dbReference>
<comment type="cofactor">
    <cofactor evidence="15">
        <name>thiamine diphosphate</name>
        <dbReference type="ChEBI" id="CHEBI:58937"/>
    </cofactor>
    <text evidence="15">Binds 1 thiamine pyrophosphate per subunit. During the reaction, the substrate forms a covalent intermediate with the cofactor.</text>
</comment>
<dbReference type="CDD" id="cd02012">
    <property type="entry name" value="TPP_TK"/>
    <property type="match status" value="1"/>
</dbReference>
<dbReference type="InterPro" id="IPR055152">
    <property type="entry name" value="Transketolase-like_C_2"/>
</dbReference>
<evidence type="ECO:0000313" key="20">
    <source>
        <dbReference type="EMBL" id="MBB6054978.1"/>
    </source>
</evidence>
<comment type="similarity">
    <text evidence="3 18">Belongs to the transketolase family.</text>
</comment>
<dbReference type="FunFam" id="3.40.50.970:FF:000004">
    <property type="entry name" value="Transketolase"/>
    <property type="match status" value="1"/>
</dbReference>
<dbReference type="SMART" id="SM00861">
    <property type="entry name" value="Transket_pyr"/>
    <property type="match status" value="1"/>
</dbReference>
<feature type="binding site" evidence="16">
    <location>
        <position position="186"/>
    </location>
    <ligand>
        <name>Mg(2+)</name>
        <dbReference type="ChEBI" id="CHEBI:18420"/>
    </ligand>
</feature>
<dbReference type="InterPro" id="IPR005478">
    <property type="entry name" value="Transketolase_bac-like"/>
</dbReference>
<dbReference type="InterPro" id="IPR029061">
    <property type="entry name" value="THDP-binding"/>
</dbReference>
<feature type="binding site" evidence="16">
    <location>
        <position position="188"/>
    </location>
    <ligand>
        <name>Mg(2+)</name>
        <dbReference type="ChEBI" id="CHEBI:18420"/>
    </ligand>
</feature>
<evidence type="ECO:0000256" key="18">
    <source>
        <dbReference type="RuleBase" id="RU004996"/>
    </source>
</evidence>
<dbReference type="InterPro" id="IPR049557">
    <property type="entry name" value="Transketolase_CS"/>
</dbReference>
<keyword evidence="9 16" id="KW-0460">Magnesium</keyword>
<feature type="active site" description="Proton donor" evidence="13">
    <location>
        <position position="413"/>
    </location>
</feature>
<dbReference type="InterPro" id="IPR005475">
    <property type="entry name" value="Transketolase-like_Pyr-bd"/>
</dbReference>
<dbReference type="PANTHER" id="PTHR43522:SF2">
    <property type="entry name" value="TRANSKETOLASE 1-RELATED"/>
    <property type="match status" value="1"/>
</dbReference>
<dbReference type="InterPro" id="IPR005474">
    <property type="entry name" value="Transketolase_N"/>
</dbReference>
<accession>A0A841G7S9</accession>
<evidence type="ECO:0000256" key="15">
    <source>
        <dbReference type="PIRSR" id="PIRSR605478-3"/>
    </source>
</evidence>
<dbReference type="CDD" id="cd07033">
    <property type="entry name" value="TPP_PYR_DXS_TK_like"/>
    <property type="match status" value="1"/>
</dbReference>
<comment type="cofactor">
    <cofactor evidence="2">
        <name>Co(2+)</name>
        <dbReference type="ChEBI" id="CHEBI:48828"/>
    </cofactor>
</comment>
<feature type="binding site" evidence="15">
    <location>
        <begin position="115"/>
        <end position="117"/>
    </location>
    <ligand>
        <name>thiamine diphosphate</name>
        <dbReference type="ChEBI" id="CHEBI:58937"/>
    </ligand>
</feature>
<evidence type="ECO:0000256" key="14">
    <source>
        <dbReference type="PIRSR" id="PIRSR605478-2"/>
    </source>
</evidence>
<dbReference type="SUPFAM" id="SSF52922">
    <property type="entry name" value="TK C-terminal domain-like"/>
    <property type="match status" value="1"/>
</dbReference>
<dbReference type="Pfam" id="PF02779">
    <property type="entry name" value="Transket_pyr"/>
    <property type="match status" value="1"/>
</dbReference>
<feature type="binding site" evidence="15">
    <location>
        <position position="439"/>
    </location>
    <ligand>
        <name>thiamine diphosphate</name>
        <dbReference type="ChEBI" id="CHEBI:58937"/>
    </ligand>
</feature>
<dbReference type="GO" id="GO:0005829">
    <property type="term" value="C:cytosol"/>
    <property type="evidence" value="ECO:0007669"/>
    <property type="project" value="TreeGrafter"/>
</dbReference>
<dbReference type="GO" id="GO:0009052">
    <property type="term" value="P:pentose-phosphate shunt, non-oxidative branch"/>
    <property type="evidence" value="ECO:0007669"/>
    <property type="project" value="UniProtKB-ARBA"/>
</dbReference>
<dbReference type="InterPro" id="IPR033247">
    <property type="entry name" value="Transketolase_fam"/>
</dbReference>
<dbReference type="PANTHER" id="PTHR43522">
    <property type="entry name" value="TRANSKETOLASE"/>
    <property type="match status" value="1"/>
</dbReference>
<evidence type="ECO:0000256" key="5">
    <source>
        <dbReference type="ARBA" id="ARBA00013152"/>
    </source>
</evidence>
<feature type="site" description="Important for catalytic activity" evidence="17">
    <location>
        <position position="262"/>
    </location>
</feature>
<dbReference type="PROSITE" id="PS00801">
    <property type="entry name" value="TRANSKETOLASE_1"/>
    <property type="match status" value="1"/>
</dbReference>
<dbReference type="InterPro" id="IPR020826">
    <property type="entry name" value="Transketolase_BS"/>
</dbReference>
<comment type="function">
    <text evidence="18">Catalyzes the transfer of a two-carbon ketol group from a ketose donor to an aldose acceptor, via a covalent intermediate with the cofactor thiamine pyrophosphate.</text>
</comment>
<feature type="binding site" evidence="14">
    <location>
        <position position="386"/>
    </location>
    <ligand>
        <name>substrate</name>
    </ligand>
</feature>
<evidence type="ECO:0000259" key="19">
    <source>
        <dbReference type="SMART" id="SM00861"/>
    </source>
</evidence>
<feature type="binding site" evidence="15">
    <location>
        <position position="67"/>
    </location>
    <ligand>
        <name>thiamine diphosphate</name>
        <dbReference type="ChEBI" id="CHEBI:58937"/>
    </ligand>
</feature>
<evidence type="ECO:0000256" key="8">
    <source>
        <dbReference type="ARBA" id="ARBA00022837"/>
    </source>
</evidence>
<evidence type="ECO:0000256" key="11">
    <source>
        <dbReference type="ARBA" id="ARBA00049473"/>
    </source>
</evidence>
<feature type="binding site" evidence="16">
    <location>
        <position position="156"/>
    </location>
    <ligand>
        <name>Mg(2+)</name>
        <dbReference type="ChEBI" id="CHEBI:18420"/>
    </ligand>
</feature>
<dbReference type="RefSeq" id="WP_188025767.1">
    <property type="nucleotide sequence ID" value="NZ_JACHGR010000002.1"/>
</dbReference>
<comment type="cofactor">
    <cofactor evidence="16">
        <name>Mg(2+)</name>
        <dbReference type="ChEBI" id="CHEBI:18420"/>
    </cofactor>
    <text evidence="16">Binds 1 Mg(2+) ion per subunit. Can also utilize other divalent metal cations, such as Ca(2+), Mn(2+) and Co(2+).</text>
</comment>
<evidence type="ECO:0000256" key="3">
    <source>
        <dbReference type="ARBA" id="ARBA00007131"/>
    </source>
</evidence>
<keyword evidence="6 18" id="KW-0808">Transferase</keyword>
<feature type="binding site" evidence="14">
    <location>
        <position position="463"/>
    </location>
    <ligand>
        <name>substrate</name>
    </ligand>
</feature>
<gene>
    <name evidence="20" type="ORF">HNR75_000850</name>
</gene>
<sequence length="666" mass="73179">MSLNAKTLANAVRMLSVDAVQQANSGHPGAPMGMADIAEVLWRHHLKHNPADPQWINRDRFILSNGHGSMLLYSLLHLTGYDLPLSELKQFRQLHSKTPGHPEYGYAPGVETTTGPLGQGIANAVGMALAEKTLAAQFNKPNHNIVDHYTYTFMGDGCLMEGISHEVCSLAGTLGLGKLIAFWDDNGISIDGHVDGWFTDDTPARFRAYGWQVLDSVDGHNPQEIEMAIQEAKANTSQPTLICCKTIIGYGSPNKSGSHDCHGAPLGKDEVAHVREFLHWPHAPFEIPQDIYQAWNAREQGAHQQASWQQHFSAYRAEYPELAAELLRRSHGQLPVDWAEQAQDYINDLQANPANIASRQASQKALNAYAKILPELLGGSADLAPSNLTRHTSALDVSAEVPQGNYLHYGVREFGMSAIMNGVALHGGFIPYGGTFLMFMEYARNAVRMAALMKQRSIFVYTHDSIGLGEDGPTHQPVEQLASLRLTPNMETWRPCDQVESAVAWREAIERTNGPSALIFSRQALTQQPRTPQQLSDIERGGYTLLDCDGTPELIILATGSEVSLAVNAANTLNAEGRKVRVVSLPCTERFDKQSAEYKEQVLPKSVRARLAIEAGIADYWQRYTGLDGDVVGMTSFGESAPAEQLFKLFGFTDENVLEKARALLS</sequence>
<evidence type="ECO:0000256" key="6">
    <source>
        <dbReference type="ARBA" id="ARBA00022679"/>
    </source>
</evidence>
<comment type="caution">
    <text evidence="20">The sequence shown here is derived from an EMBL/GenBank/DDBJ whole genome shotgun (WGS) entry which is preliminary data.</text>
</comment>
<feature type="binding site" evidence="14">
    <location>
        <position position="475"/>
    </location>
    <ligand>
        <name>substrate</name>
    </ligand>
</feature>
<dbReference type="Gene3D" id="3.40.50.920">
    <property type="match status" value="1"/>
</dbReference>
<dbReference type="GO" id="GO:0004802">
    <property type="term" value="F:transketolase activity"/>
    <property type="evidence" value="ECO:0007669"/>
    <property type="project" value="UniProtKB-UniRule"/>
</dbReference>
<dbReference type="Pfam" id="PF22613">
    <property type="entry name" value="Transketolase_C_1"/>
    <property type="match status" value="1"/>
</dbReference>
<feature type="binding site" evidence="14">
    <location>
        <position position="262"/>
    </location>
    <ligand>
        <name>substrate</name>
    </ligand>
</feature>
<evidence type="ECO:0000256" key="17">
    <source>
        <dbReference type="PIRSR" id="PIRSR605478-5"/>
    </source>
</evidence>
<dbReference type="Pfam" id="PF00456">
    <property type="entry name" value="Transketolase_N"/>
    <property type="match status" value="1"/>
</dbReference>
<dbReference type="FunFam" id="3.40.50.920:FF:000003">
    <property type="entry name" value="Transketolase"/>
    <property type="match status" value="1"/>
</dbReference>
<feature type="binding site" evidence="14">
    <location>
        <position position="359"/>
    </location>
    <ligand>
        <name>substrate</name>
    </ligand>
</feature>
<feature type="binding site" evidence="14">
    <location>
        <position position="471"/>
    </location>
    <ligand>
        <name>substrate</name>
    </ligand>
</feature>
<dbReference type="PROSITE" id="PS00802">
    <property type="entry name" value="TRANSKETOLASE_2"/>
    <property type="match status" value="1"/>
</dbReference>
<dbReference type="Gene3D" id="3.40.50.970">
    <property type="match status" value="2"/>
</dbReference>
<dbReference type="Proteomes" id="UP000585721">
    <property type="component" value="Unassembled WGS sequence"/>
</dbReference>
<feature type="binding site" evidence="14">
    <location>
        <position position="522"/>
    </location>
    <ligand>
        <name>substrate</name>
    </ligand>
</feature>
<evidence type="ECO:0000256" key="13">
    <source>
        <dbReference type="PIRSR" id="PIRSR605478-1"/>
    </source>
</evidence>
<feature type="binding site" evidence="15">
    <location>
        <position position="186"/>
    </location>
    <ligand>
        <name>thiamine diphosphate</name>
        <dbReference type="ChEBI" id="CHEBI:58937"/>
    </ligand>
</feature>
<reference evidence="20 21" key="1">
    <citation type="submission" date="2020-08" db="EMBL/GenBank/DDBJ databases">
        <title>Genomic Encyclopedia of Type Strains, Phase IV (KMG-IV): sequencing the most valuable type-strain genomes for metagenomic binning, comparative biology and taxonomic classification.</title>
        <authorList>
            <person name="Goeker M."/>
        </authorList>
    </citation>
    <scope>NUCLEOTIDE SEQUENCE [LARGE SCALE GENOMIC DNA]</scope>
    <source>
        <strain evidence="20 21">DSM 22975</strain>
    </source>
</reference>
<dbReference type="EC" id="2.2.1.1" evidence="5 12"/>
<dbReference type="GO" id="GO:0046872">
    <property type="term" value="F:metal ion binding"/>
    <property type="evidence" value="ECO:0007669"/>
    <property type="project" value="UniProtKB-KW"/>
</dbReference>
<evidence type="ECO:0000256" key="2">
    <source>
        <dbReference type="ARBA" id="ARBA00001941"/>
    </source>
</evidence>
<evidence type="ECO:0000256" key="16">
    <source>
        <dbReference type="PIRSR" id="PIRSR605478-4"/>
    </source>
</evidence>
<feature type="domain" description="Transketolase-like pyrimidine-binding" evidence="19">
    <location>
        <begin position="356"/>
        <end position="528"/>
    </location>
</feature>
<feature type="binding site" evidence="15">
    <location>
        <position position="157"/>
    </location>
    <ligand>
        <name>thiamine diphosphate</name>
        <dbReference type="ChEBI" id="CHEBI:58937"/>
    </ligand>
</feature>
<protein>
    <recommendedName>
        <fullName evidence="5 12">Transketolase</fullName>
        <ecNumber evidence="5 12">2.2.1.1</ecNumber>
    </recommendedName>
</protein>
<keyword evidence="10 15" id="KW-0786">Thiamine pyrophosphate</keyword>
<evidence type="ECO:0000256" key="9">
    <source>
        <dbReference type="ARBA" id="ARBA00022842"/>
    </source>
</evidence>
<comment type="cofactor">
    <cofactor evidence="18">
        <name>Mg(2+)</name>
        <dbReference type="ChEBI" id="CHEBI:18420"/>
    </cofactor>
    <cofactor evidence="18">
        <name>Ca(2+)</name>
        <dbReference type="ChEBI" id="CHEBI:29108"/>
    </cofactor>
    <cofactor evidence="18">
        <name>Mn(2+)</name>
        <dbReference type="ChEBI" id="CHEBI:29035"/>
    </cofactor>
    <cofactor evidence="18">
        <name>Co(2+)</name>
        <dbReference type="ChEBI" id="CHEBI:48828"/>
    </cofactor>
    <text evidence="18">Binds 1 Mg(2+) ion per subunit. Can also utilize other divalent metal cations, such as Ca(2+), Mn(2+) and Co(2+).</text>
</comment>
<evidence type="ECO:0000313" key="21">
    <source>
        <dbReference type="Proteomes" id="UP000585721"/>
    </source>
</evidence>
<dbReference type="InterPro" id="IPR009014">
    <property type="entry name" value="Transketo_C/PFOR_II"/>
</dbReference>
<comment type="catalytic activity">
    <reaction evidence="11 18">
        <text>D-sedoheptulose 7-phosphate + D-glyceraldehyde 3-phosphate = aldehydo-D-ribose 5-phosphate + D-xylulose 5-phosphate</text>
        <dbReference type="Rhea" id="RHEA:10508"/>
        <dbReference type="ChEBI" id="CHEBI:57483"/>
        <dbReference type="ChEBI" id="CHEBI:57737"/>
        <dbReference type="ChEBI" id="CHEBI:58273"/>
        <dbReference type="ChEBI" id="CHEBI:59776"/>
        <dbReference type="EC" id="2.2.1.1"/>
    </reaction>
</comment>
<feature type="binding site" evidence="15">
    <location>
        <position position="262"/>
    </location>
    <ligand>
        <name>thiamine diphosphate</name>
        <dbReference type="ChEBI" id="CHEBI:58937"/>
    </ligand>
</feature>
<dbReference type="FunFam" id="3.40.50.970:FF:000003">
    <property type="entry name" value="Transketolase"/>
    <property type="match status" value="1"/>
</dbReference>
<feature type="binding site" evidence="14">
    <location>
        <position position="27"/>
    </location>
    <ligand>
        <name>substrate</name>
    </ligand>
</feature>
<dbReference type="AlphaFoldDB" id="A0A841G7S9"/>
<comment type="subunit">
    <text evidence="4 18">Homodimer.</text>
</comment>
<evidence type="ECO:0000256" key="7">
    <source>
        <dbReference type="ARBA" id="ARBA00022723"/>
    </source>
</evidence>
<keyword evidence="7 16" id="KW-0479">Metal-binding</keyword>
<name>A0A841G7S9_9GAMM</name>
<organism evidence="20 21">
    <name type="scientific">Tolumonas osonensis</name>
    <dbReference type="NCBI Taxonomy" id="675874"/>
    <lineage>
        <taxon>Bacteria</taxon>
        <taxon>Pseudomonadati</taxon>
        <taxon>Pseudomonadota</taxon>
        <taxon>Gammaproteobacteria</taxon>
        <taxon>Aeromonadales</taxon>
        <taxon>Aeromonadaceae</taxon>
        <taxon>Tolumonas</taxon>
    </lineage>
</organism>
<proteinExistence type="inferred from homology"/>